<evidence type="ECO:0000256" key="1">
    <source>
        <dbReference type="ARBA" id="ARBA00007734"/>
    </source>
</evidence>
<feature type="signal peptide" evidence="2">
    <location>
        <begin position="1"/>
        <end position="22"/>
    </location>
</feature>
<dbReference type="EMBL" id="JBHSVR010000001">
    <property type="protein sequence ID" value="MFC6634705.1"/>
    <property type="molecule type" value="Genomic_DNA"/>
</dbReference>
<evidence type="ECO:0000256" key="2">
    <source>
        <dbReference type="SAM" id="SignalP"/>
    </source>
</evidence>
<comment type="caution">
    <text evidence="4">The sequence shown here is derived from an EMBL/GenBank/DDBJ whole genome shotgun (WGS) entry which is preliminary data.</text>
</comment>
<keyword evidence="5" id="KW-1185">Reference proteome</keyword>
<keyword evidence="2" id="KW-0732">Signal</keyword>
<evidence type="ECO:0000313" key="4">
    <source>
        <dbReference type="EMBL" id="MFC6634705.1"/>
    </source>
</evidence>
<dbReference type="InterPro" id="IPR008258">
    <property type="entry name" value="Transglycosylase_SLT_dom_1"/>
</dbReference>
<dbReference type="PANTHER" id="PTHR37423">
    <property type="entry name" value="SOLUBLE LYTIC MUREIN TRANSGLYCOSYLASE-RELATED"/>
    <property type="match status" value="1"/>
</dbReference>
<dbReference type="RefSeq" id="WP_193191688.1">
    <property type="nucleotide sequence ID" value="NZ_JACZFR010000021.1"/>
</dbReference>
<evidence type="ECO:0000313" key="5">
    <source>
        <dbReference type="Proteomes" id="UP001596425"/>
    </source>
</evidence>
<dbReference type="SUPFAM" id="SSF53955">
    <property type="entry name" value="Lysozyme-like"/>
    <property type="match status" value="1"/>
</dbReference>
<sequence>MIRKSLTTLLLCLALAFSQARAQDKIPEIDPQLKLALQEAVTQADSFADRFDAEVWLMSKSQPLARYIKDPQKRMHVLKAVHREATLAGLRPEIVLAVIQIESAFDPYAVSRVGAQGMMQVMPFWKNEIGRPDDNLIDMDTNLRYGCTILKHYIGKAKGNLANALAYYNGSYGRHTYSSKVLDAWATRWR</sequence>
<feature type="domain" description="Transglycosylase SLT" evidence="3">
    <location>
        <begin position="86"/>
        <end position="175"/>
    </location>
</feature>
<evidence type="ECO:0000259" key="3">
    <source>
        <dbReference type="Pfam" id="PF01464"/>
    </source>
</evidence>
<dbReference type="Gene3D" id="1.10.530.10">
    <property type="match status" value="1"/>
</dbReference>
<reference evidence="5" key="1">
    <citation type="journal article" date="2019" name="Int. J. Syst. Evol. Microbiol.">
        <title>The Global Catalogue of Microorganisms (GCM) 10K type strain sequencing project: providing services to taxonomists for standard genome sequencing and annotation.</title>
        <authorList>
            <consortium name="The Broad Institute Genomics Platform"/>
            <consortium name="The Broad Institute Genome Sequencing Center for Infectious Disease"/>
            <person name="Wu L."/>
            <person name="Ma J."/>
        </authorList>
    </citation>
    <scope>NUCLEOTIDE SEQUENCE [LARGE SCALE GENOMIC DNA]</scope>
    <source>
        <strain evidence="5">CGMCC 1.13718</strain>
    </source>
</reference>
<dbReference type="InterPro" id="IPR023346">
    <property type="entry name" value="Lysozyme-like_dom_sf"/>
</dbReference>
<dbReference type="Pfam" id="PF01464">
    <property type="entry name" value="SLT"/>
    <property type="match status" value="1"/>
</dbReference>
<name>A0ABW1YTF1_9GAMM</name>
<accession>A0ABW1YTF1</accession>
<protein>
    <submittedName>
        <fullName evidence="4">Lytic transglycosylase domain-containing protein</fullName>
    </submittedName>
</protein>
<organism evidence="4 5">
    <name type="scientific">Microbulbifer taiwanensis</name>
    <dbReference type="NCBI Taxonomy" id="986746"/>
    <lineage>
        <taxon>Bacteria</taxon>
        <taxon>Pseudomonadati</taxon>
        <taxon>Pseudomonadota</taxon>
        <taxon>Gammaproteobacteria</taxon>
        <taxon>Cellvibrionales</taxon>
        <taxon>Microbulbiferaceae</taxon>
        <taxon>Microbulbifer</taxon>
    </lineage>
</organism>
<dbReference type="PANTHER" id="PTHR37423:SF2">
    <property type="entry name" value="MEMBRANE-BOUND LYTIC MUREIN TRANSGLYCOSYLASE C"/>
    <property type="match status" value="1"/>
</dbReference>
<feature type="chain" id="PRO_5047147213" evidence="2">
    <location>
        <begin position="23"/>
        <end position="190"/>
    </location>
</feature>
<dbReference type="Proteomes" id="UP001596425">
    <property type="component" value="Unassembled WGS sequence"/>
</dbReference>
<comment type="similarity">
    <text evidence="1">Belongs to the transglycosylase Slt family.</text>
</comment>
<gene>
    <name evidence="4" type="ORF">ACFQBM_15560</name>
</gene>
<proteinExistence type="inferred from homology"/>
<dbReference type="CDD" id="cd00254">
    <property type="entry name" value="LT-like"/>
    <property type="match status" value="1"/>
</dbReference>